<dbReference type="CDD" id="cd15795">
    <property type="entry name" value="PMEI-Pla_a_1_like"/>
    <property type="match status" value="1"/>
</dbReference>
<feature type="transmembrane region" description="Helical" evidence="4">
    <location>
        <begin position="189"/>
        <end position="207"/>
    </location>
</feature>
<evidence type="ECO:0000256" key="4">
    <source>
        <dbReference type="SAM" id="Phobius"/>
    </source>
</evidence>
<dbReference type="InterPro" id="IPR034088">
    <property type="entry name" value="Pla_a_1-like"/>
</dbReference>
<dbReference type="GO" id="GO:0005576">
    <property type="term" value="C:extracellular region"/>
    <property type="evidence" value="ECO:0007669"/>
    <property type="project" value="UniProtKB-ARBA"/>
</dbReference>
<protein>
    <recommendedName>
        <fullName evidence="5">Pectinesterase inhibitor domain-containing protein</fullName>
    </recommendedName>
</protein>
<organism evidence="6 7">
    <name type="scientific">Musa balbisiana</name>
    <name type="common">Banana</name>
    <dbReference type="NCBI Taxonomy" id="52838"/>
    <lineage>
        <taxon>Eukaryota</taxon>
        <taxon>Viridiplantae</taxon>
        <taxon>Streptophyta</taxon>
        <taxon>Embryophyta</taxon>
        <taxon>Tracheophyta</taxon>
        <taxon>Spermatophyta</taxon>
        <taxon>Magnoliopsida</taxon>
        <taxon>Liliopsida</taxon>
        <taxon>Zingiberales</taxon>
        <taxon>Musaceae</taxon>
        <taxon>Musa</taxon>
    </lineage>
</organism>
<proteinExistence type="inferred from homology"/>
<evidence type="ECO:0000256" key="3">
    <source>
        <dbReference type="ARBA" id="ARBA00038471"/>
    </source>
</evidence>
<keyword evidence="1" id="KW-0732">Signal</keyword>
<dbReference type="SUPFAM" id="SSF101148">
    <property type="entry name" value="Plant invertase/pectin methylesterase inhibitor"/>
    <property type="match status" value="1"/>
</dbReference>
<feature type="transmembrane region" description="Helical" evidence="4">
    <location>
        <begin position="153"/>
        <end position="177"/>
    </location>
</feature>
<evidence type="ECO:0000256" key="2">
    <source>
        <dbReference type="ARBA" id="ARBA00023157"/>
    </source>
</evidence>
<keyword evidence="7" id="KW-1185">Reference proteome</keyword>
<dbReference type="Proteomes" id="UP000317650">
    <property type="component" value="Unassembled WGS sequence"/>
</dbReference>
<accession>A0A4S8I6U3</accession>
<dbReference type="Pfam" id="PF04043">
    <property type="entry name" value="PMEI"/>
    <property type="match status" value="1"/>
</dbReference>
<dbReference type="PANTHER" id="PTHR35357:SF23">
    <property type="entry name" value="PECTINESTERASE INHIBITOR DOMAIN-CONTAINING PROTEIN"/>
    <property type="match status" value="1"/>
</dbReference>
<gene>
    <name evidence="6" type="ORF">C4D60_Mb00t02390</name>
</gene>
<dbReference type="InterPro" id="IPR035513">
    <property type="entry name" value="Invertase/methylesterase_inhib"/>
</dbReference>
<comment type="caution">
    <text evidence="6">The sequence shown here is derived from an EMBL/GenBank/DDBJ whole genome shotgun (WGS) entry which is preliminary data.</text>
</comment>
<dbReference type="GO" id="GO:0004857">
    <property type="term" value="F:enzyme inhibitor activity"/>
    <property type="evidence" value="ECO:0007669"/>
    <property type="project" value="InterPro"/>
</dbReference>
<dbReference type="SMART" id="SM00856">
    <property type="entry name" value="PMEI"/>
    <property type="match status" value="1"/>
</dbReference>
<name>A0A4S8I6U3_MUSBA</name>
<dbReference type="PANTHER" id="PTHR35357">
    <property type="entry name" value="OS02G0537100 PROTEIN"/>
    <property type="match status" value="1"/>
</dbReference>
<keyword evidence="4" id="KW-0812">Transmembrane</keyword>
<sequence length="371" mass="40826">MTSASPLTARALVASPSVDPSIVVGFSSEGLNGSAWDKAEGEGELLCRGGCGSAVRDLIRLLRSLSLPVRPPRSNQTGTRSSGYNGLLQLGVLHTVGYRHLLRHNPSSGQARFRSLASWIFVDHTVKEETVRDLNLSVERALLFLRINLTAPLYNFSFDGCYLLSVTSSLLLLFFFLPRIHLSSERMMRFNSVLLTLFLFLLLHQGSSPKATATTHPDIVDETCRRIADDDPNVNYTFCTQALRSVSKSKRADLRGLAIISLKLAKANATHAKSRVKALLKEKQLSTYRKSCLQTCRELYSDAASSFRNSVKQIKSSRYADAKVYISSAVDAPGECEDSFQEGDITSPLTKVNYDLFQLAVIALAITSRLG</sequence>
<keyword evidence="2" id="KW-1015">Disulfide bond</keyword>
<dbReference type="AlphaFoldDB" id="A0A4S8I6U3"/>
<keyword evidence="4" id="KW-0472">Membrane</keyword>
<dbReference type="EMBL" id="PYDT01000146">
    <property type="protein sequence ID" value="THU43279.1"/>
    <property type="molecule type" value="Genomic_DNA"/>
</dbReference>
<keyword evidence="4" id="KW-1133">Transmembrane helix</keyword>
<comment type="similarity">
    <text evidence="3">Belongs to the PMEI family.</text>
</comment>
<reference evidence="6 7" key="1">
    <citation type="journal article" date="2019" name="Nat. Plants">
        <title>Genome sequencing of Musa balbisiana reveals subgenome evolution and function divergence in polyploid bananas.</title>
        <authorList>
            <person name="Yao X."/>
        </authorList>
    </citation>
    <scope>NUCLEOTIDE SEQUENCE [LARGE SCALE GENOMIC DNA]</scope>
    <source>
        <strain evidence="7">cv. DH-PKW</strain>
        <tissue evidence="6">Leaves</tissue>
    </source>
</reference>
<dbReference type="NCBIfam" id="TIGR01614">
    <property type="entry name" value="PME_inhib"/>
    <property type="match status" value="1"/>
</dbReference>
<evidence type="ECO:0000313" key="7">
    <source>
        <dbReference type="Proteomes" id="UP000317650"/>
    </source>
</evidence>
<evidence type="ECO:0000259" key="5">
    <source>
        <dbReference type="SMART" id="SM00856"/>
    </source>
</evidence>
<evidence type="ECO:0000313" key="6">
    <source>
        <dbReference type="EMBL" id="THU43279.1"/>
    </source>
</evidence>
<dbReference type="Gene3D" id="1.20.140.40">
    <property type="entry name" value="Invertase/pectin methylesterase inhibitor family protein"/>
    <property type="match status" value="1"/>
</dbReference>
<feature type="domain" description="Pectinesterase inhibitor" evidence="5">
    <location>
        <begin position="215"/>
        <end position="366"/>
    </location>
</feature>
<dbReference type="InterPro" id="IPR006501">
    <property type="entry name" value="Pectinesterase_inhib_dom"/>
</dbReference>
<evidence type="ECO:0000256" key="1">
    <source>
        <dbReference type="ARBA" id="ARBA00022729"/>
    </source>
</evidence>
<dbReference type="FunFam" id="1.20.140.40:FF:000002">
    <property type="entry name" value="Putative invertase inhibitor"/>
    <property type="match status" value="1"/>
</dbReference>